<gene>
    <name evidence="2" type="ORF">PVAP13_7NG172834</name>
</gene>
<dbReference type="Proteomes" id="UP000823388">
    <property type="component" value="Chromosome 7N"/>
</dbReference>
<comment type="caution">
    <text evidence="2">The sequence shown here is derived from an EMBL/GenBank/DDBJ whole genome shotgun (WGS) entry which is preliminary data.</text>
</comment>
<evidence type="ECO:0000313" key="2">
    <source>
        <dbReference type="EMBL" id="KAG2566102.1"/>
    </source>
</evidence>
<evidence type="ECO:0000313" key="3">
    <source>
        <dbReference type="Proteomes" id="UP000823388"/>
    </source>
</evidence>
<dbReference type="AlphaFoldDB" id="A0A8T0Q0J7"/>
<feature type="region of interest" description="Disordered" evidence="1">
    <location>
        <begin position="149"/>
        <end position="189"/>
    </location>
</feature>
<sequence>METSRTRNSRQNWLIESRVRPFPSAVRYSSLPSFSVSFLLSSSSPPLPQICKQEVALRPATMRRALSLGMGQVPILLFELSPLRRWWRLGCASAAALGSASAAVHAACPPRRPTPRPCRLPRAACSTTSATPSPHPRLRPFVLGLIDENHPPHTLGSRKHGAAPDFSTQSTARARARSRSRSPGDRRADALSTVPDWICAMDVRNILATRAVVLVS</sequence>
<reference evidence="2" key="1">
    <citation type="submission" date="2020-05" db="EMBL/GenBank/DDBJ databases">
        <title>WGS assembly of Panicum virgatum.</title>
        <authorList>
            <person name="Lovell J.T."/>
            <person name="Jenkins J."/>
            <person name="Shu S."/>
            <person name="Juenger T.E."/>
            <person name="Schmutz J."/>
        </authorList>
    </citation>
    <scope>NUCLEOTIDE SEQUENCE</scope>
    <source>
        <strain evidence="2">AP13</strain>
    </source>
</reference>
<name>A0A8T0Q0J7_PANVG</name>
<organism evidence="2 3">
    <name type="scientific">Panicum virgatum</name>
    <name type="common">Blackwell switchgrass</name>
    <dbReference type="NCBI Taxonomy" id="38727"/>
    <lineage>
        <taxon>Eukaryota</taxon>
        <taxon>Viridiplantae</taxon>
        <taxon>Streptophyta</taxon>
        <taxon>Embryophyta</taxon>
        <taxon>Tracheophyta</taxon>
        <taxon>Spermatophyta</taxon>
        <taxon>Magnoliopsida</taxon>
        <taxon>Liliopsida</taxon>
        <taxon>Poales</taxon>
        <taxon>Poaceae</taxon>
        <taxon>PACMAD clade</taxon>
        <taxon>Panicoideae</taxon>
        <taxon>Panicodae</taxon>
        <taxon>Paniceae</taxon>
        <taxon>Panicinae</taxon>
        <taxon>Panicum</taxon>
        <taxon>Panicum sect. Hiantes</taxon>
    </lineage>
</organism>
<keyword evidence="3" id="KW-1185">Reference proteome</keyword>
<dbReference type="EMBL" id="CM029050">
    <property type="protein sequence ID" value="KAG2566102.1"/>
    <property type="molecule type" value="Genomic_DNA"/>
</dbReference>
<accession>A0A8T0Q0J7</accession>
<protein>
    <submittedName>
        <fullName evidence="2">Uncharacterized protein</fullName>
    </submittedName>
</protein>
<evidence type="ECO:0000256" key="1">
    <source>
        <dbReference type="SAM" id="MobiDB-lite"/>
    </source>
</evidence>
<proteinExistence type="predicted"/>